<evidence type="ECO:0000313" key="2">
    <source>
        <dbReference type="EMBL" id="KAK1597072.1"/>
    </source>
</evidence>
<feature type="compositionally biased region" description="Polar residues" evidence="1">
    <location>
        <begin position="40"/>
        <end position="51"/>
    </location>
</feature>
<sequence length="213" mass="23033">MSPTSAPVVVSDQTFCPRPPRRETDLLLLPLPCFGRKRAPSSSCSTASNRSLLRRQTPRNRPKHTYQPTYLEDGVSKRGHGARREKDGRRSVQTHANKHTRAAGFRAGPSPARQASPGDCPLHRYGTLPLPSAAALHVPASTIPPVTAPRNPAVKCVNRSTLFAESTQVTKSAIAQCRGLPHGASLAKTSRRLDPCLPRAQPFRGTNVMITGP</sequence>
<organism evidence="2 3">
    <name type="scientific">Colletotrichum navitas</name>
    <dbReference type="NCBI Taxonomy" id="681940"/>
    <lineage>
        <taxon>Eukaryota</taxon>
        <taxon>Fungi</taxon>
        <taxon>Dikarya</taxon>
        <taxon>Ascomycota</taxon>
        <taxon>Pezizomycotina</taxon>
        <taxon>Sordariomycetes</taxon>
        <taxon>Hypocreomycetidae</taxon>
        <taxon>Glomerellales</taxon>
        <taxon>Glomerellaceae</taxon>
        <taxon>Colletotrichum</taxon>
        <taxon>Colletotrichum graminicola species complex</taxon>
    </lineage>
</organism>
<name>A0AAD8Q8R7_9PEZI</name>
<keyword evidence="3" id="KW-1185">Reference proteome</keyword>
<accession>A0AAD8Q8R7</accession>
<dbReference type="AlphaFoldDB" id="A0AAD8Q8R7"/>
<dbReference type="GeneID" id="85437286"/>
<dbReference type="RefSeq" id="XP_060417886.1">
    <property type="nucleotide sequence ID" value="XM_060553046.1"/>
</dbReference>
<feature type="compositionally biased region" description="Basic residues" evidence="1">
    <location>
        <begin position="52"/>
        <end position="64"/>
    </location>
</feature>
<comment type="caution">
    <text evidence="2">The sequence shown here is derived from an EMBL/GenBank/DDBJ whole genome shotgun (WGS) entry which is preliminary data.</text>
</comment>
<feature type="region of interest" description="Disordered" evidence="1">
    <location>
        <begin position="37"/>
        <end position="118"/>
    </location>
</feature>
<dbReference type="Proteomes" id="UP001230504">
    <property type="component" value="Unassembled WGS sequence"/>
</dbReference>
<gene>
    <name evidence="2" type="ORF">LY79DRAFT_404338</name>
</gene>
<proteinExistence type="predicted"/>
<evidence type="ECO:0000256" key="1">
    <source>
        <dbReference type="SAM" id="MobiDB-lite"/>
    </source>
</evidence>
<protein>
    <submittedName>
        <fullName evidence="2">Uncharacterized protein</fullName>
    </submittedName>
</protein>
<evidence type="ECO:0000313" key="3">
    <source>
        <dbReference type="Proteomes" id="UP001230504"/>
    </source>
</evidence>
<dbReference type="EMBL" id="JAHLJV010000009">
    <property type="protein sequence ID" value="KAK1597072.1"/>
    <property type="molecule type" value="Genomic_DNA"/>
</dbReference>
<reference evidence="2" key="1">
    <citation type="submission" date="2021-06" db="EMBL/GenBank/DDBJ databases">
        <title>Comparative genomics, transcriptomics and evolutionary studies reveal genomic signatures of adaptation to plant cell wall in hemibiotrophic fungi.</title>
        <authorList>
            <consortium name="DOE Joint Genome Institute"/>
            <person name="Baroncelli R."/>
            <person name="Diaz J.F."/>
            <person name="Benocci T."/>
            <person name="Peng M."/>
            <person name="Battaglia E."/>
            <person name="Haridas S."/>
            <person name="Andreopoulos W."/>
            <person name="Labutti K."/>
            <person name="Pangilinan J."/>
            <person name="Floch G.L."/>
            <person name="Makela M.R."/>
            <person name="Henrissat B."/>
            <person name="Grigoriev I.V."/>
            <person name="Crouch J.A."/>
            <person name="De Vries R.P."/>
            <person name="Sukno S.A."/>
            <person name="Thon M.R."/>
        </authorList>
    </citation>
    <scope>NUCLEOTIDE SEQUENCE</scope>
    <source>
        <strain evidence="2">CBS 125086</strain>
    </source>
</reference>